<evidence type="ECO:0000256" key="8">
    <source>
        <dbReference type="SAM" id="Phobius"/>
    </source>
</evidence>
<dbReference type="InterPro" id="IPR011701">
    <property type="entry name" value="MFS"/>
</dbReference>
<evidence type="ECO:0000256" key="7">
    <source>
        <dbReference type="SAM" id="MobiDB-lite"/>
    </source>
</evidence>
<feature type="transmembrane region" description="Helical" evidence="8">
    <location>
        <begin position="197"/>
        <end position="216"/>
    </location>
</feature>
<dbReference type="GO" id="GO:0016020">
    <property type="term" value="C:membrane"/>
    <property type="evidence" value="ECO:0007669"/>
    <property type="project" value="UniProtKB-SubCell"/>
</dbReference>
<feature type="region of interest" description="Disordered" evidence="7">
    <location>
        <begin position="1"/>
        <end position="22"/>
    </location>
</feature>
<feature type="transmembrane region" description="Helical" evidence="8">
    <location>
        <begin position="165"/>
        <end position="190"/>
    </location>
</feature>
<comment type="caution">
    <text evidence="10">The sequence shown here is derived from an EMBL/GenBank/DDBJ whole genome shotgun (WGS) entry which is preliminary data.</text>
</comment>
<dbReference type="Proteomes" id="UP001174909">
    <property type="component" value="Unassembled WGS sequence"/>
</dbReference>
<keyword evidence="4 8" id="KW-1133">Transmembrane helix</keyword>
<evidence type="ECO:0000259" key="9">
    <source>
        <dbReference type="PROSITE" id="PS50850"/>
    </source>
</evidence>
<keyword evidence="2" id="KW-0813">Transport</keyword>
<dbReference type="PANTHER" id="PTHR23505">
    <property type="entry name" value="SPINSTER"/>
    <property type="match status" value="1"/>
</dbReference>
<feature type="region of interest" description="Disordered" evidence="7">
    <location>
        <begin position="553"/>
        <end position="572"/>
    </location>
</feature>
<evidence type="ECO:0000256" key="3">
    <source>
        <dbReference type="ARBA" id="ARBA00022692"/>
    </source>
</evidence>
<feature type="transmembrane region" description="Helical" evidence="8">
    <location>
        <begin position="513"/>
        <end position="535"/>
    </location>
</feature>
<comment type="similarity">
    <text evidence="6">Belongs to the major facilitator superfamily. Spinster (TC 2.A.1.49) family.</text>
</comment>
<feature type="transmembrane region" description="Helical" evidence="8">
    <location>
        <begin position="66"/>
        <end position="83"/>
    </location>
</feature>
<gene>
    <name evidence="10" type="ORF">GBAR_LOCUS26943</name>
</gene>
<name>A0AA35TJ12_GEOBA</name>
<accession>A0AA35TJ12</accession>
<comment type="subcellular location">
    <subcellularLocation>
        <location evidence="1">Membrane</location>
        <topology evidence="1">Multi-pass membrane protein</topology>
    </subcellularLocation>
</comment>
<proteinExistence type="inferred from homology"/>
<feature type="transmembrane region" description="Helical" evidence="8">
    <location>
        <begin position="256"/>
        <end position="274"/>
    </location>
</feature>
<feature type="transmembrane region" description="Helical" evidence="8">
    <location>
        <begin position="222"/>
        <end position="244"/>
    </location>
</feature>
<dbReference type="InterPro" id="IPR044770">
    <property type="entry name" value="MFS_spinster-like"/>
</dbReference>
<dbReference type="GO" id="GO:0022857">
    <property type="term" value="F:transmembrane transporter activity"/>
    <property type="evidence" value="ECO:0007669"/>
    <property type="project" value="InterPro"/>
</dbReference>
<dbReference type="SUPFAM" id="SSF103473">
    <property type="entry name" value="MFS general substrate transporter"/>
    <property type="match status" value="1"/>
</dbReference>
<evidence type="ECO:0000256" key="1">
    <source>
        <dbReference type="ARBA" id="ARBA00004141"/>
    </source>
</evidence>
<feature type="compositionally biased region" description="Basic and acidic residues" evidence="7">
    <location>
        <begin position="561"/>
        <end position="572"/>
    </location>
</feature>
<feature type="transmembrane region" description="Helical" evidence="8">
    <location>
        <begin position="441"/>
        <end position="463"/>
    </location>
</feature>
<evidence type="ECO:0000313" key="11">
    <source>
        <dbReference type="Proteomes" id="UP001174909"/>
    </source>
</evidence>
<dbReference type="AlphaFoldDB" id="A0AA35TJ12"/>
<dbReference type="EMBL" id="CASHTH010003755">
    <property type="protein sequence ID" value="CAI8048899.1"/>
    <property type="molecule type" value="Genomic_DNA"/>
</dbReference>
<feature type="domain" description="Major facilitator superfamily (MFS) profile" evidence="9">
    <location>
        <begin position="72"/>
        <end position="537"/>
    </location>
</feature>
<organism evidence="10 11">
    <name type="scientific">Geodia barretti</name>
    <name type="common">Barrett's horny sponge</name>
    <dbReference type="NCBI Taxonomy" id="519541"/>
    <lineage>
        <taxon>Eukaryota</taxon>
        <taxon>Metazoa</taxon>
        <taxon>Porifera</taxon>
        <taxon>Demospongiae</taxon>
        <taxon>Heteroscleromorpha</taxon>
        <taxon>Tetractinellida</taxon>
        <taxon>Astrophorina</taxon>
        <taxon>Geodiidae</taxon>
        <taxon>Geodia</taxon>
    </lineage>
</organism>
<keyword evidence="3 8" id="KW-0812">Transmembrane</keyword>
<dbReference type="PANTHER" id="PTHR23505:SF79">
    <property type="entry name" value="PROTEIN SPINSTER"/>
    <property type="match status" value="1"/>
</dbReference>
<dbReference type="Gene3D" id="1.20.1250.20">
    <property type="entry name" value="MFS general substrate transporter like domains"/>
    <property type="match status" value="1"/>
</dbReference>
<protein>
    <submittedName>
        <fullName evidence="10">Protein spinster homolog 1</fullName>
    </submittedName>
</protein>
<keyword evidence="11" id="KW-1185">Reference proteome</keyword>
<feature type="transmembrane region" description="Helical" evidence="8">
    <location>
        <begin position="333"/>
        <end position="354"/>
    </location>
</feature>
<evidence type="ECO:0000256" key="4">
    <source>
        <dbReference type="ARBA" id="ARBA00022989"/>
    </source>
</evidence>
<sequence length="572" mass="63375">MSKKAAPSWMEEEKRPLLSSTQKVNEDVYGEAEAPVRQQNSLVSFVTRNKEKIPGYGMWTMVRRSGVYPLYVLLALLVVYLFNQLDRYTLPIVTTSMGPDLRYGDKTCQVNPDANSTIRGHANFSSSLCTSDAFQHKSVCVVNSTLTDDFYNTTACRWWWSGTGLVYQILAGPVFNNLYPLAGVFTGFIADFGNRKVFLVISLVFWSLATGLTGFAEKFWHLVVLRALLAIGAAGCSPFALSILGDYFPKELRGSALGIYYFGIYIGYSLAFSIGNGIVEVLNWRWVFFISGLAGIAVAPIVLFTVKEPQRTVAKGTPETTAREEKLSFRQRFFLLAVTFLMPGMFVLCIAGGIRNAGGYVWAYNTEIFFENFYTKDTINRFMSWIPLVGGSLGAVVGGVISDLLVKGRGTMARIWVIVVSQIAAAPFAAGALFLPYPWCFLSLIPSNIIGEMWIGVASAIIVDLAPAKIRTASLALYFFIITVIGGNFNLLVEPIKQGFSHHFGPITSLRLALLFTFPALYVIGAALFLLSYMLMQIDLKLKPNAETHVLESLQSSSRRKREEPPDLERET</sequence>
<feature type="transmembrane region" description="Helical" evidence="8">
    <location>
        <begin position="475"/>
        <end position="493"/>
    </location>
</feature>
<feature type="transmembrane region" description="Helical" evidence="8">
    <location>
        <begin position="286"/>
        <end position="306"/>
    </location>
</feature>
<dbReference type="Pfam" id="PF07690">
    <property type="entry name" value="MFS_1"/>
    <property type="match status" value="1"/>
</dbReference>
<reference evidence="10" key="1">
    <citation type="submission" date="2023-03" db="EMBL/GenBank/DDBJ databases">
        <authorList>
            <person name="Steffen K."/>
            <person name="Cardenas P."/>
        </authorList>
    </citation>
    <scope>NUCLEOTIDE SEQUENCE</scope>
</reference>
<evidence type="ECO:0000313" key="10">
    <source>
        <dbReference type="EMBL" id="CAI8048899.1"/>
    </source>
</evidence>
<evidence type="ECO:0000256" key="6">
    <source>
        <dbReference type="ARBA" id="ARBA00024338"/>
    </source>
</evidence>
<evidence type="ECO:0000256" key="5">
    <source>
        <dbReference type="ARBA" id="ARBA00023136"/>
    </source>
</evidence>
<feature type="transmembrane region" description="Helical" evidence="8">
    <location>
        <begin position="413"/>
        <end position="435"/>
    </location>
</feature>
<evidence type="ECO:0000256" key="2">
    <source>
        <dbReference type="ARBA" id="ARBA00022448"/>
    </source>
</evidence>
<dbReference type="InterPro" id="IPR036259">
    <property type="entry name" value="MFS_trans_sf"/>
</dbReference>
<keyword evidence="5 8" id="KW-0472">Membrane</keyword>
<dbReference type="PROSITE" id="PS50850">
    <property type="entry name" value="MFS"/>
    <property type="match status" value="1"/>
</dbReference>
<feature type="transmembrane region" description="Helical" evidence="8">
    <location>
        <begin position="382"/>
        <end position="406"/>
    </location>
</feature>
<dbReference type="InterPro" id="IPR020846">
    <property type="entry name" value="MFS_dom"/>
</dbReference>